<gene>
    <name evidence="9" type="ORF">SSS_7696</name>
</gene>
<organism evidence="9">
    <name type="scientific">Sarcoptes scabiei</name>
    <name type="common">Itch mite</name>
    <name type="synonym">Acarus scabiei</name>
    <dbReference type="NCBI Taxonomy" id="52283"/>
    <lineage>
        <taxon>Eukaryota</taxon>
        <taxon>Metazoa</taxon>
        <taxon>Ecdysozoa</taxon>
        <taxon>Arthropoda</taxon>
        <taxon>Chelicerata</taxon>
        <taxon>Arachnida</taxon>
        <taxon>Acari</taxon>
        <taxon>Acariformes</taxon>
        <taxon>Sarcoptiformes</taxon>
        <taxon>Astigmata</taxon>
        <taxon>Psoroptidia</taxon>
        <taxon>Sarcoptoidea</taxon>
        <taxon>Sarcoptidae</taxon>
        <taxon>Sarcoptinae</taxon>
        <taxon>Sarcoptes</taxon>
    </lineage>
</organism>
<protein>
    <submittedName>
        <fullName evidence="9">Transmembrane channel-like protein 3</fullName>
    </submittedName>
</protein>
<evidence type="ECO:0000256" key="5">
    <source>
        <dbReference type="ARBA" id="ARBA00023136"/>
    </source>
</evidence>
<feature type="compositionally biased region" description="Polar residues" evidence="6">
    <location>
        <begin position="642"/>
        <end position="657"/>
    </location>
</feature>
<dbReference type="InterPro" id="IPR038900">
    <property type="entry name" value="TMC"/>
</dbReference>
<comment type="subcellular location">
    <subcellularLocation>
        <location evidence="1">Membrane</location>
        <topology evidence="1">Multi-pass membrane protein</topology>
    </subcellularLocation>
</comment>
<dbReference type="GO" id="GO:0008381">
    <property type="term" value="F:mechanosensitive monoatomic ion channel activity"/>
    <property type="evidence" value="ECO:0007669"/>
    <property type="project" value="TreeGrafter"/>
</dbReference>
<evidence type="ECO:0000313" key="10">
    <source>
        <dbReference type="EnsemblMetazoa" id="KAF7490378.1"/>
    </source>
</evidence>
<evidence type="ECO:0000256" key="3">
    <source>
        <dbReference type="ARBA" id="ARBA00022692"/>
    </source>
</evidence>
<dbReference type="PANTHER" id="PTHR23302">
    <property type="entry name" value="TRANSMEMBRANE CHANNEL-RELATED"/>
    <property type="match status" value="1"/>
</dbReference>
<evidence type="ECO:0000313" key="9">
    <source>
        <dbReference type="EMBL" id="KAF7490378.1"/>
    </source>
</evidence>
<feature type="domain" description="TMC" evidence="8">
    <location>
        <begin position="386"/>
        <end position="503"/>
    </location>
</feature>
<dbReference type="EMBL" id="WVUK01000062">
    <property type="protein sequence ID" value="KAF7490378.1"/>
    <property type="molecule type" value="Genomic_DNA"/>
</dbReference>
<feature type="compositionally biased region" description="Low complexity" evidence="6">
    <location>
        <begin position="275"/>
        <end position="292"/>
    </location>
</feature>
<sequence length="673" mass="76437">MYTLMLSLFGKVDSMTTELLQIKANISMQRAQLDSVTISTVTMMAHYHRIKRDGRDGSEFYSVELLSRNSEFIFFLLASFKRLEYEDYESNPNQDSDDRFDSNSFHKNFNDINGDVGGGTDLSHRNGLEIFDPPSIIYDPYEKANNNQEFSIEGRFHFKDDADRNRKTTLSEEYRLGSYDDWSVTTDDHHPHPDTDEERFTMKPGLEYTRIGMEQMNQTLNELILTTETTLANTKINEDQSTNKQQQLRISSPSIRIGSVLKGETSGPNFSLNQTKSTPTTSSSTTKKMSTTINQERISVGSSQRKSTSRMKLAKISTTTEMVTRKTFTVGQTSTSRQPTMSRKISGDNIIVGGGGSCENVTEYIITDDDLISLNETEKDRLRKLCWETMFGQELVKLTVMDFILTVLSTLISDFIRALIVRYCNGCTCFCWNLEKGFPGYGDFKIAENILHLVNNQGMIWLGMFFSPGLPAINSVKLCFLMYVRSWAVLTCNIPHETVFKASRNNNFYFMLLLIMLFLCTLPVSYAVVWLEPSWHCGPFSGYTRIYKILSTYVESKLPGTLNKVLDYLTSPGAVLPTILLLILFIYYLLSTVSVLKDANKELKSQIRKDKDDTENSWPVPPPEIVTESAPKHVRIQEDQKASNSGGNTNESFNVADQSDHHLLKATDNITRR</sequence>
<reference evidence="10" key="3">
    <citation type="submission" date="2022-06" db="UniProtKB">
        <authorList>
            <consortium name="EnsemblMetazoa"/>
        </authorList>
    </citation>
    <scope>IDENTIFICATION</scope>
</reference>
<dbReference type="Proteomes" id="UP000070412">
    <property type="component" value="Unassembled WGS sequence"/>
</dbReference>
<keyword evidence="4 7" id="KW-1133">Transmembrane helix</keyword>
<comment type="similarity">
    <text evidence="2">Belongs to the TMC family.</text>
</comment>
<evidence type="ECO:0000256" key="6">
    <source>
        <dbReference type="SAM" id="MobiDB-lite"/>
    </source>
</evidence>
<feature type="region of interest" description="Disordered" evidence="6">
    <location>
        <begin position="606"/>
        <end position="673"/>
    </location>
</feature>
<evidence type="ECO:0000256" key="2">
    <source>
        <dbReference type="ARBA" id="ARBA00006510"/>
    </source>
</evidence>
<proteinExistence type="inferred from homology"/>
<dbReference type="GO" id="GO:0005886">
    <property type="term" value="C:plasma membrane"/>
    <property type="evidence" value="ECO:0007669"/>
    <property type="project" value="InterPro"/>
</dbReference>
<keyword evidence="3 7" id="KW-0812">Transmembrane</keyword>
<dbReference type="Pfam" id="PF07810">
    <property type="entry name" value="TMC"/>
    <property type="match status" value="1"/>
</dbReference>
<accession>A0A834VE38</accession>
<feature type="compositionally biased region" description="Basic and acidic residues" evidence="6">
    <location>
        <begin position="658"/>
        <end position="673"/>
    </location>
</feature>
<evidence type="ECO:0000259" key="8">
    <source>
        <dbReference type="Pfam" id="PF07810"/>
    </source>
</evidence>
<reference evidence="9" key="2">
    <citation type="submission" date="2020-01" db="EMBL/GenBank/DDBJ databases">
        <authorList>
            <person name="Korhonen P.K.K."/>
            <person name="Guangxu M.G."/>
            <person name="Wang T.W."/>
            <person name="Stroehlein A.J.S."/>
            <person name="Young N.D."/>
            <person name="Ang C.-S.A."/>
            <person name="Fernando D.W.F."/>
            <person name="Lu H.L."/>
            <person name="Taylor S.T."/>
            <person name="Ehtesham M.E.M."/>
            <person name="Najaraj S.H.N."/>
            <person name="Harsha G.H.G."/>
            <person name="Madugundu A.M."/>
            <person name="Renuse S.R."/>
            <person name="Holt D.H."/>
            <person name="Pandey A.P."/>
            <person name="Papenfuss A.P."/>
            <person name="Gasser R.B.G."/>
            <person name="Fischer K.F."/>
        </authorList>
    </citation>
    <scope>NUCLEOTIDE SEQUENCE</scope>
    <source>
        <strain evidence="9">SSS_KF_BRIS2020</strain>
    </source>
</reference>
<reference evidence="11" key="1">
    <citation type="journal article" date="2020" name="PLoS Negl. Trop. Dis.">
        <title>High-quality nuclear genome for Sarcoptes scabiei-A critical resource for a neglected parasite.</title>
        <authorList>
            <person name="Korhonen P.K."/>
            <person name="Gasser R.B."/>
            <person name="Ma G."/>
            <person name="Wang T."/>
            <person name="Stroehlein A.J."/>
            <person name="Young N.D."/>
            <person name="Ang C.S."/>
            <person name="Fernando D.D."/>
            <person name="Lu H.C."/>
            <person name="Taylor S."/>
            <person name="Reynolds S.L."/>
            <person name="Mofiz E."/>
            <person name="Najaraj S.H."/>
            <person name="Gowda H."/>
            <person name="Madugundu A."/>
            <person name="Renuse S."/>
            <person name="Holt D."/>
            <person name="Pandey A."/>
            <person name="Papenfuss A.T."/>
            <person name="Fischer K."/>
        </authorList>
    </citation>
    <scope>NUCLEOTIDE SEQUENCE [LARGE SCALE GENOMIC DNA]</scope>
</reference>
<feature type="compositionally biased region" description="Polar residues" evidence="6">
    <location>
        <begin position="239"/>
        <end position="254"/>
    </location>
</feature>
<feature type="transmembrane region" description="Helical" evidence="7">
    <location>
        <begin position="508"/>
        <end position="531"/>
    </location>
</feature>
<dbReference type="OrthoDB" id="5831905at2759"/>
<dbReference type="InterPro" id="IPR012496">
    <property type="entry name" value="TMC_dom"/>
</dbReference>
<dbReference type="AlphaFoldDB" id="A0A834VE38"/>
<evidence type="ECO:0000256" key="4">
    <source>
        <dbReference type="ARBA" id="ARBA00022989"/>
    </source>
</evidence>
<evidence type="ECO:0000256" key="1">
    <source>
        <dbReference type="ARBA" id="ARBA00004141"/>
    </source>
</evidence>
<feature type="compositionally biased region" description="Polar residues" evidence="6">
    <location>
        <begin position="293"/>
        <end position="306"/>
    </location>
</feature>
<keyword evidence="11" id="KW-1185">Reference proteome</keyword>
<evidence type="ECO:0000313" key="11">
    <source>
        <dbReference type="Proteomes" id="UP000070412"/>
    </source>
</evidence>
<feature type="transmembrane region" description="Helical" evidence="7">
    <location>
        <begin position="574"/>
        <end position="596"/>
    </location>
</feature>
<name>A0A834VE38_SARSC</name>
<evidence type="ECO:0000256" key="7">
    <source>
        <dbReference type="SAM" id="Phobius"/>
    </source>
</evidence>
<keyword evidence="5 7" id="KW-0472">Membrane</keyword>
<dbReference type="EnsemblMetazoa" id="SSS_7696s_mrna">
    <property type="protein sequence ID" value="KAF7490378.1"/>
    <property type="gene ID" value="SSS_7696"/>
</dbReference>
<dbReference type="PANTHER" id="PTHR23302:SF40">
    <property type="entry name" value="TRANSMEMBRANE CHANNEL-LIKE PROTEIN"/>
    <property type="match status" value="1"/>
</dbReference>
<feature type="region of interest" description="Disordered" evidence="6">
    <location>
        <begin position="236"/>
        <end position="313"/>
    </location>
</feature>